<keyword evidence="2" id="KW-0677">Repeat</keyword>
<dbReference type="EMBL" id="JAWQEG010001200">
    <property type="protein sequence ID" value="KAK3881597.1"/>
    <property type="molecule type" value="Genomic_DNA"/>
</dbReference>
<reference evidence="4" key="1">
    <citation type="submission" date="2023-10" db="EMBL/GenBank/DDBJ databases">
        <title>Genome assemblies of two species of porcelain crab, Petrolisthes cinctipes and Petrolisthes manimaculis (Anomura: Porcellanidae).</title>
        <authorList>
            <person name="Angst P."/>
        </authorList>
    </citation>
    <scope>NUCLEOTIDE SEQUENCE</scope>
    <source>
        <strain evidence="4">PB745_01</strain>
        <tissue evidence="4">Gill</tissue>
    </source>
</reference>
<dbReference type="SUPFAM" id="SSF50978">
    <property type="entry name" value="WD40 repeat-like"/>
    <property type="match status" value="1"/>
</dbReference>
<dbReference type="InterPro" id="IPR019775">
    <property type="entry name" value="WD40_repeat_CS"/>
</dbReference>
<protein>
    <recommendedName>
        <fullName evidence="6">Guanine nucleotide-binding protein subunit beta-like protein 1</fullName>
    </recommendedName>
</protein>
<proteinExistence type="predicted"/>
<accession>A0AAE1FYQ4</accession>
<organism evidence="4 5">
    <name type="scientific">Petrolisthes cinctipes</name>
    <name type="common">Flat porcelain crab</name>
    <dbReference type="NCBI Taxonomy" id="88211"/>
    <lineage>
        <taxon>Eukaryota</taxon>
        <taxon>Metazoa</taxon>
        <taxon>Ecdysozoa</taxon>
        <taxon>Arthropoda</taxon>
        <taxon>Crustacea</taxon>
        <taxon>Multicrustacea</taxon>
        <taxon>Malacostraca</taxon>
        <taxon>Eumalacostraca</taxon>
        <taxon>Eucarida</taxon>
        <taxon>Decapoda</taxon>
        <taxon>Pleocyemata</taxon>
        <taxon>Anomura</taxon>
        <taxon>Galatheoidea</taxon>
        <taxon>Porcellanidae</taxon>
        <taxon>Petrolisthes</taxon>
    </lineage>
</organism>
<evidence type="ECO:0008006" key="6">
    <source>
        <dbReference type="Google" id="ProtNLM"/>
    </source>
</evidence>
<dbReference type="Pfam" id="PF00400">
    <property type="entry name" value="WD40"/>
    <property type="match status" value="3"/>
</dbReference>
<dbReference type="InterPro" id="IPR001680">
    <property type="entry name" value="WD40_rpt"/>
</dbReference>
<sequence length="328" mass="36072">MSASPPDPVFVLRGASGPVTSLTFIVPPNGKNVQKLAAGTQNGYILIWDLQTKCLLQEWSASDGEGSTIQWLYNETPQQLWTQVRYEGVKMWDMNESPPVVMAEFSLDGYLGFGQSDVVSVNDWTKLLGIPGPGQEGVSVWDVEKRYKICSLLPADPKSRGSLMQTRWVDVAGQVSLVVVYESGHLSLWDWKTSTITGECQVGENPICFTYHNTKRLGVVGTTSEKVYIVTISDDLAISTIQEITITNPGLSCCVVRPDGKLYVTAGWDSRIRIFSSKKHKPIAVLQYHKKTVECLAYSVGDVEHLSTGCLLAAGSSDKSVSLWNIFN</sequence>
<evidence type="ECO:0000256" key="3">
    <source>
        <dbReference type="PROSITE-ProRule" id="PRU00221"/>
    </source>
</evidence>
<feature type="repeat" description="WD" evidence="3">
    <location>
        <begin position="286"/>
        <end position="328"/>
    </location>
</feature>
<keyword evidence="5" id="KW-1185">Reference proteome</keyword>
<dbReference type="PROSITE" id="PS50294">
    <property type="entry name" value="WD_REPEATS_REGION"/>
    <property type="match status" value="1"/>
</dbReference>
<evidence type="ECO:0000313" key="4">
    <source>
        <dbReference type="EMBL" id="KAK3881597.1"/>
    </source>
</evidence>
<gene>
    <name evidence="4" type="ORF">Pcinc_013979</name>
</gene>
<dbReference type="InterPro" id="IPR015943">
    <property type="entry name" value="WD40/YVTN_repeat-like_dom_sf"/>
</dbReference>
<comment type="caution">
    <text evidence="4">The sequence shown here is derived from an EMBL/GenBank/DDBJ whole genome shotgun (WGS) entry which is preliminary data.</text>
</comment>
<evidence type="ECO:0000256" key="1">
    <source>
        <dbReference type="ARBA" id="ARBA00022574"/>
    </source>
</evidence>
<dbReference type="Gene3D" id="2.130.10.10">
    <property type="entry name" value="YVTN repeat-like/Quinoprotein amine dehydrogenase"/>
    <property type="match status" value="2"/>
</dbReference>
<keyword evidence="1 3" id="KW-0853">WD repeat</keyword>
<evidence type="ECO:0000313" key="5">
    <source>
        <dbReference type="Proteomes" id="UP001286313"/>
    </source>
</evidence>
<dbReference type="PROSITE" id="PS00678">
    <property type="entry name" value="WD_REPEATS_1"/>
    <property type="match status" value="1"/>
</dbReference>
<evidence type="ECO:0000256" key="2">
    <source>
        <dbReference type="ARBA" id="ARBA00022737"/>
    </source>
</evidence>
<dbReference type="Proteomes" id="UP001286313">
    <property type="component" value="Unassembled WGS sequence"/>
</dbReference>
<dbReference type="PROSITE" id="PS50082">
    <property type="entry name" value="WD_REPEATS_2"/>
    <property type="match status" value="1"/>
</dbReference>
<dbReference type="PANTHER" id="PTHR19854">
    <property type="entry name" value="TRANSDUCIN BETA-LIKE 3"/>
    <property type="match status" value="1"/>
</dbReference>
<name>A0AAE1FYQ4_PETCI</name>
<dbReference type="InterPro" id="IPR036322">
    <property type="entry name" value="WD40_repeat_dom_sf"/>
</dbReference>
<dbReference type="AlphaFoldDB" id="A0AAE1FYQ4"/>
<dbReference type="PANTHER" id="PTHR19854:SF1">
    <property type="entry name" value="GUANINE NUCLEOTIDE-BINDING PROTEIN SUBUNIT BETA-LIKE PROTEIN 1"/>
    <property type="match status" value="1"/>
</dbReference>
<dbReference type="SMART" id="SM00320">
    <property type="entry name" value="WD40"/>
    <property type="match status" value="3"/>
</dbReference>